<evidence type="ECO:0000313" key="10">
    <source>
        <dbReference type="EMBL" id="MBP2382430.1"/>
    </source>
</evidence>
<keyword evidence="6 7" id="KW-0472">Membrane</keyword>
<evidence type="ECO:0000256" key="8">
    <source>
        <dbReference type="SAM" id="MobiDB-lite"/>
    </source>
</evidence>
<keyword evidence="11" id="KW-1185">Reference proteome</keyword>
<dbReference type="CDD" id="cd06261">
    <property type="entry name" value="TM_PBP2"/>
    <property type="match status" value="1"/>
</dbReference>
<evidence type="ECO:0000256" key="2">
    <source>
        <dbReference type="ARBA" id="ARBA00022448"/>
    </source>
</evidence>
<dbReference type="SUPFAM" id="SSF161098">
    <property type="entry name" value="MetI-like"/>
    <property type="match status" value="1"/>
</dbReference>
<feature type="transmembrane region" description="Helical" evidence="7">
    <location>
        <begin position="38"/>
        <end position="59"/>
    </location>
</feature>
<dbReference type="EMBL" id="JAGIOD010000001">
    <property type="protein sequence ID" value="MBP2382430.1"/>
    <property type="molecule type" value="Genomic_DNA"/>
</dbReference>
<reference evidence="10 11" key="1">
    <citation type="submission" date="2021-03" db="EMBL/GenBank/DDBJ databases">
        <title>Sequencing the genomes of 1000 actinobacteria strains.</title>
        <authorList>
            <person name="Klenk H.-P."/>
        </authorList>
    </citation>
    <scope>NUCLEOTIDE SEQUENCE [LARGE SCALE GENOMIC DNA]</scope>
    <source>
        <strain evidence="10 11">DSM 14566</strain>
    </source>
</reference>
<organism evidence="10 11">
    <name type="scientific">Brachybacterium sacelli</name>
    <dbReference type="NCBI Taxonomy" id="173364"/>
    <lineage>
        <taxon>Bacteria</taxon>
        <taxon>Bacillati</taxon>
        <taxon>Actinomycetota</taxon>
        <taxon>Actinomycetes</taxon>
        <taxon>Micrococcales</taxon>
        <taxon>Dermabacteraceae</taxon>
        <taxon>Brachybacterium</taxon>
    </lineage>
</organism>
<comment type="subcellular location">
    <subcellularLocation>
        <location evidence="1 7">Cell membrane</location>
        <topology evidence="1 7">Multi-pass membrane protein</topology>
    </subcellularLocation>
</comment>
<evidence type="ECO:0000256" key="4">
    <source>
        <dbReference type="ARBA" id="ARBA00022692"/>
    </source>
</evidence>
<comment type="similarity">
    <text evidence="7">Belongs to the binding-protein-dependent transport system permease family.</text>
</comment>
<feature type="domain" description="ABC transmembrane type-1" evidence="9">
    <location>
        <begin position="102"/>
        <end position="298"/>
    </location>
</feature>
<dbReference type="PROSITE" id="PS50928">
    <property type="entry name" value="ABC_TM1"/>
    <property type="match status" value="1"/>
</dbReference>
<gene>
    <name evidence="10" type="ORF">JOF43_002387</name>
</gene>
<feature type="transmembrane region" description="Helical" evidence="7">
    <location>
        <begin position="292"/>
        <end position="309"/>
    </location>
</feature>
<proteinExistence type="inferred from homology"/>
<feature type="transmembrane region" description="Helical" evidence="7">
    <location>
        <begin position="171"/>
        <end position="189"/>
    </location>
</feature>
<dbReference type="InterPro" id="IPR000515">
    <property type="entry name" value="MetI-like"/>
</dbReference>
<keyword evidence="5 7" id="KW-1133">Transmembrane helix</keyword>
<evidence type="ECO:0000313" key="11">
    <source>
        <dbReference type="Proteomes" id="UP001519290"/>
    </source>
</evidence>
<feature type="transmembrane region" description="Helical" evidence="7">
    <location>
        <begin position="106"/>
        <end position="127"/>
    </location>
</feature>
<keyword evidence="2 7" id="KW-0813">Transport</keyword>
<keyword evidence="4 7" id="KW-0812">Transmembrane</keyword>
<evidence type="ECO:0000256" key="3">
    <source>
        <dbReference type="ARBA" id="ARBA00022475"/>
    </source>
</evidence>
<keyword evidence="3" id="KW-1003">Cell membrane</keyword>
<protein>
    <submittedName>
        <fullName evidence="10">ABC-type glycerol-3-phosphate transport system permease component</fullName>
    </submittedName>
</protein>
<accession>A0ABS4X1V5</accession>
<feature type="transmembrane region" description="Helical" evidence="7">
    <location>
        <begin position="139"/>
        <end position="159"/>
    </location>
</feature>
<dbReference type="PANTHER" id="PTHR43744">
    <property type="entry name" value="ABC TRANSPORTER PERMEASE PROTEIN MG189-RELATED-RELATED"/>
    <property type="match status" value="1"/>
</dbReference>
<sequence length="324" mass="35729">MAVIESPSHHEEATPSRRPGASPASRPRRIKEPASDRVLNVVMIVVLIIFCTTIIYPFVYIVSASLSDPRAVSSGEMWLWPIGVSLDAYEAIFDYPAIPRGFLNSLFYSAAAMTIGTAVTITGGYALSRSDLVGRNALTILFVLTMMFSGGMIPTYLVVQQLGLLNTVWSIILPTCVSVWQLIVTRTFFQTTIPHELLECSLIDGASDLRFFGQIVLPLSKPIIAVNLLLYGVATWNSYFNALIYLTDESLYPLQLVMRNILLENSFDPSEMTNADPARIAAMQKLADQLKYALIIIASVPPLIAYPFVQKHFVKGMMIGSLKG</sequence>
<feature type="compositionally biased region" description="Low complexity" evidence="8">
    <location>
        <begin position="16"/>
        <end position="25"/>
    </location>
</feature>
<evidence type="ECO:0000256" key="1">
    <source>
        <dbReference type="ARBA" id="ARBA00004651"/>
    </source>
</evidence>
<feature type="region of interest" description="Disordered" evidence="8">
    <location>
        <begin position="1"/>
        <end position="29"/>
    </location>
</feature>
<dbReference type="Gene3D" id="1.10.3720.10">
    <property type="entry name" value="MetI-like"/>
    <property type="match status" value="1"/>
</dbReference>
<evidence type="ECO:0000256" key="6">
    <source>
        <dbReference type="ARBA" id="ARBA00023136"/>
    </source>
</evidence>
<comment type="caution">
    <text evidence="10">The sequence shown here is derived from an EMBL/GenBank/DDBJ whole genome shotgun (WGS) entry which is preliminary data.</text>
</comment>
<dbReference type="RefSeq" id="WP_209902281.1">
    <property type="nucleotide sequence ID" value="NZ_BAAAJW010000003.1"/>
</dbReference>
<dbReference type="PANTHER" id="PTHR43744:SF9">
    <property type="entry name" value="POLYGALACTURONAN_RHAMNOGALACTURONAN TRANSPORT SYSTEM PERMEASE PROTEIN YTCP"/>
    <property type="match status" value="1"/>
</dbReference>
<name>A0ABS4X1V5_9MICO</name>
<evidence type="ECO:0000259" key="9">
    <source>
        <dbReference type="PROSITE" id="PS50928"/>
    </source>
</evidence>
<dbReference type="InterPro" id="IPR035906">
    <property type="entry name" value="MetI-like_sf"/>
</dbReference>
<evidence type="ECO:0000256" key="7">
    <source>
        <dbReference type="RuleBase" id="RU363032"/>
    </source>
</evidence>
<dbReference type="Proteomes" id="UP001519290">
    <property type="component" value="Unassembled WGS sequence"/>
</dbReference>
<feature type="transmembrane region" description="Helical" evidence="7">
    <location>
        <begin position="228"/>
        <end position="246"/>
    </location>
</feature>
<evidence type="ECO:0000256" key="5">
    <source>
        <dbReference type="ARBA" id="ARBA00022989"/>
    </source>
</evidence>
<dbReference type="Pfam" id="PF00528">
    <property type="entry name" value="BPD_transp_1"/>
    <property type="match status" value="1"/>
</dbReference>